<dbReference type="Proteomes" id="UP001487740">
    <property type="component" value="Unassembled WGS sequence"/>
</dbReference>
<proteinExistence type="predicted"/>
<dbReference type="AlphaFoldDB" id="A0AAW0SNA1"/>
<name>A0AAW0SNA1_SCYPA</name>
<gene>
    <name evidence="1" type="ORF">O3P69_009787</name>
</gene>
<sequence>MIGQLQREESDLSTIVAPTPGRLKAVDYLRTYPSDPLTLTSLKPSVLPAHLSLWLWKWAVKGTASAEFTIALLYGSSALLEKPSLEPSVNISGQVMVADKALQEVRKGGFTLIDHKNYIKVVVATRYTDSRGQTQFYISNKGISILATFGWGLRISALSSTSPHRAKHRTQYKHTAPQKPGKSLSFANITPQSSISQTTAIRYIIRVVNHTDSEEAGRESHSHLALVAAK</sequence>
<dbReference type="EMBL" id="JARAKH010000048">
    <property type="protein sequence ID" value="KAK8376374.1"/>
    <property type="molecule type" value="Genomic_DNA"/>
</dbReference>
<comment type="caution">
    <text evidence="1">The sequence shown here is derived from an EMBL/GenBank/DDBJ whole genome shotgun (WGS) entry which is preliminary data.</text>
</comment>
<reference evidence="1 2" key="1">
    <citation type="submission" date="2023-03" db="EMBL/GenBank/DDBJ databases">
        <title>High-quality genome of Scylla paramamosain provides insights in environmental adaptation.</title>
        <authorList>
            <person name="Zhang L."/>
        </authorList>
    </citation>
    <scope>NUCLEOTIDE SEQUENCE [LARGE SCALE GENOMIC DNA]</scope>
    <source>
        <strain evidence="1">LZ_2023a</strain>
        <tissue evidence="1">Muscle</tissue>
    </source>
</reference>
<protein>
    <submittedName>
        <fullName evidence="1">Uncharacterized protein</fullName>
    </submittedName>
</protein>
<evidence type="ECO:0000313" key="2">
    <source>
        <dbReference type="Proteomes" id="UP001487740"/>
    </source>
</evidence>
<keyword evidence="2" id="KW-1185">Reference proteome</keyword>
<accession>A0AAW0SNA1</accession>
<evidence type="ECO:0000313" key="1">
    <source>
        <dbReference type="EMBL" id="KAK8376374.1"/>
    </source>
</evidence>
<organism evidence="1 2">
    <name type="scientific">Scylla paramamosain</name>
    <name type="common">Mud crab</name>
    <dbReference type="NCBI Taxonomy" id="85552"/>
    <lineage>
        <taxon>Eukaryota</taxon>
        <taxon>Metazoa</taxon>
        <taxon>Ecdysozoa</taxon>
        <taxon>Arthropoda</taxon>
        <taxon>Crustacea</taxon>
        <taxon>Multicrustacea</taxon>
        <taxon>Malacostraca</taxon>
        <taxon>Eumalacostraca</taxon>
        <taxon>Eucarida</taxon>
        <taxon>Decapoda</taxon>
        <taxon>Pleocyemata</taxon>
        <taxon>Brachyura</taxon>
        <taxon>Eubrachyura</taxon>
        <taxon>Portunoidea</taxon>
        <taxon>Portunidae</taxon>
        <taxon>Portuninae</taxon>
        <taxon>Scylla</taxon>
    </lineage>
</organism>